<gene>
    <name evidence="27" type="ORF">QE152_g31104</name>
</gene>
<keyword evidence="5" id="KW-0964">Secreted</keyword>
<dbReference type="GO" id="GO:0005789">
    <property type="term" value="C:endoplasmic reticulum membrane"/>
    <property type="evidence" value="ECO:0007669"/>
    <property type="project" value="UniProtKB-SubCell"/>
</dbReference>
<dbReference type="GO" id="GO:0005576">
    <property type="term" value="C:extracellular region"/>
    <property type="evidence" value="ECO:0007669"/>
    <property type="project" value="UniProtKB-SubCell"/>
</dbReference>
<evidence type="ECO:0000256" key="1">
    <source>
        <dbReference type="ARBA" id="ARBA00004115"/>
    </source>
</evidence>
<evidence type="ECO:0000256" key="20">
    <source>
        <dbReference type="ARBA" id="ARBA00072260"/>
    </source>
</evidence>
<sequence>MAYDKVTLSSVFLLCCTILSVSGQKTSLIILDESNWTHILEGEWMIEFYAPWCPACKGLEPVWKEFSTWADDLEIKVAQVDVTTSPGLSGRFMVTALPTIFHVINGEFRQYKGTRDKDSFISFIEDKKWQIVEPISSWKSPASFQMSIVSSFFRLSQILRHIHNQLMEDFGLPTWGSYLIFAVGTIILGALLGLVLVCCIDLIYPPKYSAIKKVDDNNIKQDKKSNENSGDELQANIVLGVKSVLFISRFPSLLKRPNKSENDLPSFESQSQNTRENIKSE</sequence>
<reference evidence="27 28" key="1">
    <citation type="journal article" date="2024" name="BMC Genomics">
        <title>De novo assembly and annotation of Popillia japonica's genome with initial clues to its potential as an invasive pest.</title>
        <authorList>
            <person name="Cucini C."/>
            <person name="Boschi S."/>
            <person name="Funari R."/>
            <person name="Cardaioli E."/>
            <person name="Iannotti N."/>
            <person name="Marturano G."/>
            <person name="Paoli F."/>
            <person name="Bruttini M."/>
            <person name="Carapelli A."/>
            <person name="Frati F."/>
            <person name="Nardi F."/>
        </authorList>
    </citation>
    <scope>NUCLEOTIDE SEQUENCE [LARGE SCALE GENOMIC DNA]</scope>
    <source>
        <strain evidence="27">DMR45628</strain>
    </source>
</reference>
<evidence type="ECO:0000256" key="7">
    <source>
        <dbReference type="ARBA" id="ARBA00022692"/>
    </source>
</evidence>
<organism evidence="27 28">
    <name type="scientific">Popillia japonica</name>
    <name type="common">Japanese beetle</name>
    <dbReference type="NCBI Taxonomy" id="7064"/>
    <lineage>
        <taxon>Eukaryota</taxon>
        <taxon>Metazoa</taxon>
        <taxon>Ecdysozoa</taxon>
        <taxon>Arthropoda</taxon>
        <taxon>Hexapoda</taxon>
        <taxon>Insecta</taxon>
        <taxon>Pterygota</taxon>
        <taxon>Neoptera</taxon>
        <taxon>Endopterygota</taxon>
        <taxon>Coleoptera</taxon>
        <taxon>Polyphaga</taxon>
        <taxon>Scarabaeiformia</taxon>
        <taxon>Scarabaeidae</taxon>
        <taxon>Rutelinae</taxon>
        <taxon>Popillia</taxon>
    </lineage>
</organism>
<name>A0AAW1JCG5_POPJA</name>
<evidence type="ECO:0000256" key="2">
    <source>
        <dbReference type="ARBA" id="ARBA00004583"/>
    </source>
</evidence>
<feature type="chain" id="PRO_5043665469" description="Thioredoxin-related transmembrane protein 1" evidence="25">
    <location>
        <begin position="24"/>
        <end position="281"/>
    </location>
</feature>
<keyword evidence="9" id="KW-0256">Endoplasmic reticulum</keyword>
<keyword evidence="13 24" id="KW-0472">Membrane</keyword>
<keyword evidence="16" id="KW-0413">Isomerase</keyword>
<dbReference type="FunFam" id="3.40.30.10:FF:000117">
    <property type="entry name" value="thioredoxin-related transmembrane protein 1"/>
    <property type="match status" value="1"/>
</dbReference>
<keyword evidence="10" id="KW-0249">Electron transport</keyword>
<evidence type="ECO:0000256" key="9">
    <source>
        <dbReference type="ARBA" id="ARBA00022824"/>
    </source>
</evidence>
<dbReference type="SUPFAM" id="SSF52833">
    <property type="entry name" value="Thioredoxin-like"/>
    <property type="match status" value="1"/>
</dbReference>
<keyword evidence="14" id="KW-0564">Palmitate</keyword>
<evidence type="ECO:0000256" key="14">
    <source>
        <dbReference type="ARBA" id="ARBA00023139"/>
    </source>
</evidence>
<evidence type="ECO:0000256" key="4">
    <source>
        <dbReference type="ARBA" id="ARBA00022448"/>
    </source>
</evidence>
<evidence type="ECO:0000313" key="28">
    <source>
        <dbReference type="Proteomes" id="UP001458880"/>
    </source>
</evidence>
<comment type="subunit">
    <text evidence="19">Interacts with ATP2A2.</text>
</comment>
<evidence type="ECO:0000256" key="16">
    <source>
        <dbReference type="ARBA" id="ARBA00023235"/>
    </source>
</evidence>
<evidence type="ECO:0000256" key="17">
    <source>
        <dbReference type="ARBA" id="ARBA00023284"/>
    </source>
</evidence>
<dbReference type="InterPro" id="IPR013766">
    <property type="entry name" value="Thioredoxin_domain"/>
</dbReference>
<keyword evidence="11 24" id="KW-1133">Transmembrane helix</keyword>
<dbReference type="CDD" id="cd02994">
    <property type="entry name" value="PDI_a_TMX"/>
    <property type="match status" value="1"/>
</dbReference>
<keyword evidence="12" id="KW-0496">Mitochondrion</keyword>
<evidence type="ECO:0000259" key="26">
    <source>
        <dbReference type="PROSITE" id="PS51352"/>
    </source>
</evidence>
<evidence type="ECO:0000256" key="24">
    <source>
        <dbReference type="SAM" id="Phobius"/>
    </source>
</evidence>
<comment type="subcellular location">
    <subcellularLocation>
        <location evidence="1">Endoplasmic reticulum membrane</location>
        <topology evidence="1">Single-pass type I membrane protein</topology>
    </subcellularLocation>
    <subcellularLocation>
        <location evidence="2">Mitochondrion membrane</location>
        <topology evidence="2">Single-pass type I membrane protein</topology>
    </subcellularLocation>
    <subcellularLocation>
        <location evidence="3">Secreted</location>
    </subcellularLocation>
</comment>
<evidence type="ECO:0000256" key="3">
    <source>
        <dbReference type="ARBA" id="ARBA00004613"/>
    </source>
</evidence>
<feature type="region of interest" description="Disordered" evidence="23">
    <location>
        <begin position="255"/>
        <end position="281"/>
    </location>
</feature>
<evidence type="ECO:0000256" key="22">
    <source>
        <dbReference type="ARBA" id="ARBA00076905"/>
    </source>
</evidence>
<evidence type="ECO:0000256" key="5">
    <source>
        <dbReference type="ARBA" id="ARBA00022525"/>
    </source>
</evidence>
<keyword evidence="15" id="KW-1015">Disulfide bond</keyword>
<dbReference type="InterPro" id="IPR052454">
    <property type="entry name" value="TMX_domain-containing"/>
</dbReference>
<dbReference type="InterPro" id="IPR036249">
    <property type="entry name" value="Thioredoxin-like_sf"/>
</dbReference>
<evidence type="ECO:0000256" key="10">
    <source>
        <dbReference type="ARBA" id="ARBA00022982"/>
    </source>
</evidence>
<dbReference type="Proteomes" id="UP001458880">
    <property type="component" value="Unassembled WGS sequence"/>
</dbReference>
<evidence type="ECO:0000256" key="11">
    <source>
        <dbReference type="ARBA" id="ARBA00022989"/>
    </source>
</evidence>
<keyword evidence="17" id="KW-0676">Redox-active center</keyword>
<protein>
    <recommendedName>
        <fullName evidence="20">Thioredoxin-related transmembrane protein 1</fullName>
    </recommendedName>
    <alternativeName>
        <fullName evidence="22">Protein disulfide-isomerase TMX1</fullName>
    </alternativeName>
    <alternativeName>
        <fullName evidence="21">Thioredoxin domain-containing protein 1</fullName>
    </alternativeName>
</protein>
<comment type="caution">
    <text evidence="27">The sequence shown here is derived from an EMBL/GenBank/DDBJ whole genome shotgun (WGS) entry which is preliminary data.</text>
</comment>
<dbReference type="EMBL" id="JASPKY010000433">
    <property type="protein sequence ID" value="KAK9700634.1"/>
    <property type="molecule type" value="Genomic_DNA"/>
</dbReference>
<evidence type="ECO:0000313" key="27">
    <source>
        <dbReference type="EMBL" id="KAK9700634.1"/>
    </source>
</evidence>
<dbReference type="InterPro" id="IPR017937">
    <property type="entry name" value="Thioredoxin_CS"/>
</dbReference>
<dbReference type="GO" id="GO:0031966">
    <property type="term" value="C:mitochondrial membrane"/>
    <property type="evidence" value="ECO:0007669"/>
    <property type="project" value="UniProtKB-SubCell"/>
</dbReference>
<dbReference type="Pfam" id="PF00085">
    <property type="entry name" value="Thioredoxin"/>
    <property type="match status" value="1"/>
</dbReference>
<accession>A0AAW1JCG5</accession>
<feature type="signal peptide" evidence="25">
    <location>
        <begin position="1"/>
        <end position="23"/>
    </location>
</feature>
<keyword evidence="8 25" id="KW-0732">Signal</keyword>
<evidence type="ECO:0000256" key="23">
    <source>
        <dbReference type="SAM" id="MobiDB-lite"/>
    </source>
</evidence>
<evidence type="ECO:0000256" key="12">
    <source>
        <dbReference type="ARBA" id="ARBA00023128"/>
    </source>
</evidence>
<keyword evidence="28" id="KW-1185">Reference proteome</keyword>
<keyword evidence="7 24" id="KW-0812">Transmembrane</keyword>
<evidence type="ECO:0000256" key="21">
    <source>
        <dbReference type="ARBA" id="ARBA00075863"/>
    </source>
</evidence>
<keyword evidence="18" id="KW-0449">Lipoprotein</keyword>
<dbReference type="PROSITE" id="PS00194">
    <property type="entry name" value="THIOREDOXIN_1"/>
    <property type="match status" value="1"/>
</dbReference>
<feature type="domain" description="Thioredoxin" evidence="26">
    <location>
        <begin position="20"/>
        <end position="129"/>
    </location>
</feature>
<dbReference type="PANTHER" id="PTHR46107">
    <property type="entry name" value="DUMPY: SHORTER THAN WILD-TYPE"/>
    <property type="match status" value="1"/>
</dbReference>
<evidence type="ECO:0000256" key="8">
    <source>
        <dbReference type="ARBA" id="ARBA00022729"/>
    </source>
</evidence>
<keyword evidence="4" id="KW-0813">Transport</keyword>
<keyword evidence="6" id="KW-0597">Phosphoprotein</keyword>
<dbReference type="GO" id="GO:0003756">
    <property type="term" value="F:protein disulfide isomerase activity"/>
    <property type="evidence" value="ECO:0007669"/>
    <property type="project" value="UniProtKB-ARBA"/>
</dbReference>
<evidence type="ECO:0000256" key="19">
    <source>
        <dbReference type="ARBA" id="ARBA00062962"/>
    </source>
</evidence>
<evidence type="ECO:0000256" key="13">
    <source>
        <dbReference type="ARBA" id="ARBA00023136"/>
    </source>
</evidence>
<evidence type="ECO:0000256" key="25">
    <source>
        <dbReference type="SAM" id="SignalP"/>
    </source>
</evidence>
<evidence type="ECO:0000256" key="6">
    <source>
        <dbReference type="ARBA" id="ARBA00022553"/>
    </source>
</evidence>
<feature type="transmembrane region" description="Helical" evidence="24">
    <location>
        <begin position="175"/>
        <end position="204"/>
    </location>
</feature>
<dbReference type="Gene3D" id="3.40.30.10">
    <property type="entry name" value="Glutaredoxin"/>
    <property type="match status" value="1"/>
</dbReference>
<evidence type="ECO:0000256" key="15">
    <source>
        <dbReference type="ARBA" id="ARBA00023157"/>
    </source>
</evidence>
<dbReference type="PANTHER" id="PTHR46107:SF3">
    <property type="entry name" value="THIOREDOXIN DOMAIN-CONTAINING PROTEIN"/>
    <property type="match status" value="1"/>
</dbReference>
<proteinExistence type="predicted"/>
<evidence type="ECO:0000256" key="18">
    <source>
        <dbReference type="ARBA" id="ARBA00023288"/>
    </source>
</evidence>
<dbReference type="AlphaFoldDB" id="A0AAW1JCG5"/>
<dbReference type="PROSITE" id="PS51352">
    <property type="entry name" value="THIOREDOXIN_2"/>
    <property type="match status" value="1"/>
</dbReference>
<dbReference type="GO" id="GO:0015036">
    <property type="term" value="F:disulfide oxidoreductase activity"/>
    <property type="evidence" value="ECO:0007669"/>
    <property type="project" value="TreeGrafter"/>
</dbReference>